<dbReference type="KEGG" id="pbl:PAAG_11229"/>
<accession>A0A0A2V3I2</accession>
<dbReference type="Proteomes" id="UP000002059">
    <property type="component" value="Partially assembled WGS sequence"/>
</dbReference>
<dbReference type="EMBL" id="KN293993">
    <property type="protein sequence ID" value="KGQ02048.1"/>
    <property type="molecule type" value="Genomic_DNA"/>
</dbReference>
<name>A0A0A2V3I2_PARBA</name>
<dbReference type="HOGENOM" id="CLU_2758464_0_0_1"/>
<sequence>MDQLVILLSTPSKFESVTSLEIHHHQQHLDKPLNKQPLSQIRLRLQLEVGGTVYIEQYTVMYLWQTKSRM</sequence>
<keyword evidence="2" id="KW-1185">Reference proteome</keyword>
<evidence type="ECO:0000313" key="2">
    <source>
        <dbReference type="Proteomes" id="UP000002059"/>
    </source>
</evidence>
<proteinExistence type="predicted"/>
<dbReference type="GeneID" id="9100210"/>
<gene>
    <name evidence="1" type="ORF">PAAG_11229</name>
</gene>
<dbReference type="VEuPathDB" id="FungiDB:PAAG_11229"/>
<dbReference type="AlphaFoldDB" id="A0A0A2V3I2"/>
<protein>
    <submittedName>
        <fullName evidence="1">Uncharacterized protein</fullName>
    </submittedName>
</protein>
<organism evidence="1 2">
    <name type="scientific">Paracoccidioides lutzii (strain ATCC MYA-826 / Pb01)</name>
    <name type="common">Paracoccidioides brasiliensis</name>
    <dbReference type="NCBI Taxonomy" id="502779"/>
    <lineage>
        <taxon>Eukaryota</taxon>
        <taxon>Fungi</taxon>
        <taxon>Dikarya</taxon>
        <taxon>Ascomycota</taxon>
        <taxon>Pezizomycotina</taxon>
        <taxon>Eurotiomycetes</taxon>
        <taxon>Eurotiomycetidae</taxon>
        <taxon>Onygenales</taxon>
        <taxon>Ajellomycetaceae</taxon>
        <taxon>Paracoccidioides</taxon>
    </lineage>
</organism>
<evidence type="ECO:0000313" key="1">
    <source>
        <dbReference type="EMBL" id="KGQ02048.1"/>
    </source>
</evidence>
<reference evidence="1 2" key="1">
    <citation type="journal article" date="2011" name="PLoS Genet.">
        <title>Comparative genomic analysis of human fungal pathogens causing paracoccidioidomycosis.</title>
        <authorList>
            <person name="Desjardins C.A."/>
            <person name="Champion M.D."/>
            <person name="Holder J.W."/>
            <person name="Muszewska A."/>
            <person name="Goldberg J."/>
            <person name="Bailao A.M."/>
            <person name="Brigido M.M."/>
            <person name="Ferreira M.E."/>
            <person name="Garcia A.M."/>
            <person name="Grynberg M."/>
            <person name="Gujja S."/>
            <person name="Heiman D.I."/>
            <person name="Henn M.R."/>
            <person name="Kodira C.D."/>
            <person name="Leon-Narvaez H."/>
            <person name="Longo L.V."/>
            <person name="Ma L.J."/>
            <person name="Malavazi I."/>
            <person name="Matsuo A.L."/>
            <person name="Morais F.V."/>
            <person name="Pereira M."/>
            <person name="Rodriguez-Brito S."/>
            <person name="Sakthikumar S."/>
            <person name="Salem-Izacc S.M."/>
            <person name="Sykes S.M."/>
            <person name="Teixeira M.M."/>
            <person name="Vallejo M.C."/>
            <person name="Walter M.E."/>
            <person name="Yandava C."/>
            <person name="Young S."/>
            <person name="Zeng Q."/>
            <person name="Zucker J."/>
            <person name="Felipe M.S."/>
            <person name="Goldman G.H."/>
            <person name="Haas B.J."/>
            <person name="McEwen J.G."/>
            <person name="Nino-Vega G."/>
            <person name="Puccia R."/>
            <person name="San-Blas G."/>
            <person name="Soares C.M."/>
            <person name="Birren B.W."/>
            <person name="Cuomo C.A."/>
        </authorList>
    </citation>
    <scope>NUCLEOTIDE SEQUENCE [LARGE SCALE GENOMIC DNA]</scope>
    <source>
        <strain evidence="2">ATCC MYA-826 / Pb01</strain>
    </source>
</reference>
<dbReference type="RefSeq" id="XP_002797320.2">
    <property type="nucleotide sequence ID" value="XM_002797274.2"/>
</dbReference>